<name>A0A6L5G1T0_9ACTN</name>
<accession>A0A6L5G1T0</accession>
<sequence length="275" mass="31361">MAARFVQSHLAKLLIHYRELRGLSKTEAMWFLGTSKDIIESYESGERQYMEPHVVEGWLRDYGAPEEVIIQAKEQARWVRFGDPARMQENTPPWFSRFVQLEATATSIDIFEDVYITGLGQTAAYAKGALSASPLLTAETLPKTLALRAQRQTLVLNRDGGAPLMRIIQAEHSITRLRGMPLYEQQLDWLSELNELEEVNIFVLPADGFYPLMGQPFSILSFDDAKEPDVIYQEHLFGSQYEADPSRVDQMRAVFSALLALTITLEEWRESDADR</sequence>
<dbReference type="Pfam" id="PF19054">
    <property type="entry name" value="DUF5753"/>
    <property type="match status" value="1"/>
</dbReference>
<evidence type="ECO:0000259" key="1">
    <source>
        <dbReference type="Pfam" id="PF19054"/>
    </source>
</evidence>
<reference evidence="2 3" key="1">
    <citation type="submission" date="2019-10" db="EMBL/GenBank/DDBJ databases">
        <title>Glycomyces albidus sp. nov., a novel actinomycete isolated from rhizosphere soil of wheat (Triticum aestivum L.).</title>
        <authorList>
            <person name="Qian L."/>
        </authorList>
    </citation>
    <scope>NUCLEOTIDE SEQUENCE [LARGE SCALE GENOMIC DNA]</scope>
    <source>
        <strain evidence="2 3">NEAU-7082</strain>
    </source>
</reference>
<dbReference type="Proteomes" id="UP000477750">
    <property type="component" value="Unassembled WGS sequence"/>
</dbReference>
<dbReference type="EMBL" id="WIAO01000001">
    <property type="protein sequence ID" value="MQM24132.1"/>
    <property type="molecule type" value="Genomic_DNA"/>
</dbReference>
<dbReference type="AlphaFoldDB" id="A0A6L5G1T0"/>
<comment type="caution">
    <text evidence="2">The sequence shown here is derived from an EMBL/GenBank/DDBJ whole genome shotgun (WGS) entry which is preliminary data.</text>
</comment>
<dbReference type="InterPro" id="IPR043917">
    <property type="entry name" value="DUF5753"/>
</dbReference>
<feature type="domain" description="DUF5753" evidence="1">
    <location>
        <begin position="95"/>
        <end position="265"/>
    </location>
</feature>
<evidence type="ECO:0000313" key="2">
    <source>
        <dbReference type="EMBL" id="MQM24132.1"/>
    </source>
</evidence>
<keyword evidence="3" id="KW-1185">Reference proteome</keyword>
<organism evidence="2 3">
    <name type="scientific">Glycomyces albidus</name>
    <dbReference type="NCBI Taxonomy" id="2656774"/>
    <lineage>
        <taxon>Bacteria</taxon>
        <taxon>Bacillati</taxon>
        <taxon>Actinomycetota</taxon>
        <taxon>Actinomycetes</taxon>
        <taxon>Glycomycetales</taxon>
        <taxon>Glycomycetaceae</taxon>
        <taxon>Glycomyces</taxon>
    </lineage>
</organism>
<gene>
    <name evidence="2" type="ORF">GFD30_00855</name>
</gene>
<evidence type="ECO:0000313" key="3">
    <source>
        <dbReference type="Proteomes" id="UP000477750"/>
    </source>
</evidence>
<dbReference type="RefSeq" id="WP_153023325.1">
    <property type="nucleotide sequence ID" value="NZ_WIAO01000001.1"/>
</dbReference>
<proteinExistence type="predicted"/>
<protein>
    <recommendedName>
        <fullName evidence="1">DUF5753 domain-containing protein</fullName>
    </recommendedName>
</protein>